<dbReference type="Proteomes" id="UP000220340">
    <property type="component" value="Unassembled WGS sequence"/>
</dbReference>
<comment type="caution">
    <text evidence="1">The sequence shown here is derived from an EMBL/GenBank/DDBJ whole genome shotgun (WGS) entry which is preliminary data.</text>
</comment>
<dbReference type="PANTHER" id="PTHR30348">
    <property type="entry name" value="UNCHARACTERIZED PROTEIN YECE"/>
    <property type="match status" value="1"/>
</dbReference>
<name>A0A1Q4H748_9MYCO</name>
<keyword evidence="2" id="KW-1185">Reference proteome</keyword>
<proteinExistence type="predicted"/>
<organism evidence="1 2">
    <name type="scientific">Mycolicibacterium diernhoferi</name>
    <dbReference type="NCBI Taxonomy" id="1801"/>
    <lineage>
        <taxon>Bacteria</taxon>
        <taxon>Bacillati</taxon>
        <taxon>Actinomycetota</taxon>
        <taxon>Actinomycetes</taxon>
        <taxon>Mycobacteriales</taxon>
        <taxon>Mycobacteriaceae</taxon>
        <taxon>Mycolicibacterium</taxon>
    </lineage>
</organism>
<dbReference type="STRING" id="1801.BRW64_22875"/>
<dbReference type="Pfam" id="PF01904">
    <property type="entry name" value="DUF72"/>
    <property type="match status" value="1"/>
</dbReference>
<dbReference type="RefSeq" id="WP_073858756.1">
    <property type="nucleotide sequence ID" value="NZ_BAAATC010000006.1"/>
</dbReference>
<dbReference type="InterPro" id="IPR002763">
    <property type="entry name" value="DUF72"/>
</dbReference>
<accession>A0A1Q4H748</accession>
<evidence type="ECO:0000313" key="2">
    <source>
        <dbReference type="Proteomes" id="UP000220340"/>
    </source>
</evidence>
<protein>
    <submittedName>
        <fullName evidence="1">DUF72 domain-containing protein</fullName>
    </submittedName>
</protein>
<dbReference type="OrthoDB" id="9780310at2"/>
<dbReference type="SUPFAM" id="SSF117396">
    <property type="entry name" value="TM1631-like"/>
    <property type="match status" value="1"/>
</dbReference>
<gene>
    <name evidence="1" type="ORF">CRI78_06775</name>
</gene>
<reference evidence="1 2" key="1">
    <citation type="submission" date="2017-10" db="EMBL/GenBank/DDBJ databases">
        <title>The new phylogeny of genus Mycobacterium.</title>
        <authorList>
            <person name="Tortoli E."/>
            <person name="Trovato A."/>
            <person name="Cirillo D.M."/>
        </authorList>
    </citation>
    <scope>NUCLEOTIDE SEQUENCE [LARGE SCALE GENOMIC DNA]</scope>
    <source>
        <strain evidence="1 2">IP141170001</strain>
    </source>
</reference>
<dbReference type="EMBL" id="PDCR01000007">
    <property type="protein sequence ID" value="PEG55270.1"/>
    <property type="molecule type" value="Genomic_DNA"/>
</dbReference>
<sequence>MVVRIGTSGWSYDHWKGVLYPPGLPTARRLDVYAAEFDTVELNASFYRWPKPATFAGWRERLPEGFVMTVKASRGLTHARRLKEPEQWIERMAAGWAELGNRRGALLVQLHPAQERDDDRLDHFLTAMPDGIAVAMELRHRSWDAPAVYDILRRHSAAYVVMSGPGLPCIVEATAGLAYLRLHGPGDAAIYAGSYSAAELRRWAEQICVWDREGRDVLVYFNNDLGGHAVRNARQLSAVLGERVARRRIE</sequence>
<evidence type="ECO:0000313" key="1">
    <source>
        <dbReference type="EMBL" id="PEG55270.1"/>
    </source>
</evidence>
<dbReference type="PANTHER" id="PTHR30348:SF4">
    <property type="entry name" value="DUF72 DOMAIN-CONTAINING PROTEIN"/>
    <property type="match status" value="1"/>
</dbReference>
<dbReference type="InterPro" id="IPR036520">
    <property type="entry name" value="UPF0759_sf"/>
</dbReference>
<dbReference type="AlphaFoldDB" id="A0A1Q4H748"/>
<dbReference type="Gene3D" id="3.20.20.410">
    <property type="entry name" value="Protein of unknown function UPF0759"/>
    <property type="match status" value="1"/>
</dbReference>